<dbReference type="AlphaFoldDB" id="A0A9D2AS06"/>
<protein>
    <submittedName>
        <fullName evidence="2">Uncharacterized protein</fullName>
    </submittedName>
</protein>
<organism evidence="2 3">
    <name type="scientific">Candidatus Mediterraneibacter caccavium</name>
    <dbReference type="NCBI Taxonomy" id="2838661"/>
    <lineage>
        <taxon>Bacteria</taxon>
        <taxon>Bacillati</taxon>
        <taxon>Bacillota</taxon>
        <taxon>Clostridia</taxon>
        <taxon>Lachnospirales</taxon>
        <taxon>Lachnospiraceae</taxon>
        <taxon>Mediterraneibacter</taxon>
    </lineage>
</organism>
<feature type="region of interest" description="Disordered" evidence="1">
    <location>
        <begin position="1"/>
        <end position="23"/>
    </location>
</feature>
<feature type="compositionally biased region" description="Basic and acidic residues" evidence="1">
    <location>
        <begin position="1"/>
        <end position="19"/>
    </location>
</feature>
<reference evidence="2" key="2">
    <citation type="submission" date="2021-04" db="EMBL/GenBank/DDBJ databases">
        <authorList>
            <person name="Gilroy R."/>
        </authorList>
    </citation>
    <scope>NUCLEOTIDE SEQUENCE</scope>
    <source>
        <strain evidence="2">ChiSjej5B23-15282</strain>
    </source>
</reference>
<evidence type="ECO:0000313" key="2">
    <source>
        <dbReference type="EMBL" id="HIX47783.1"/>
    </source>
</evidence>
<dbReference type="Proteomes" id="UP000824243">
    <property type="component" value="Unassembled WGS sequence"/>
</dbReference>
<reference evidence="2" key="1">
    <citation type="journal article" date="2021" name="PeerJ">
        <title>Extensive microbial diversity within the chicken gut microbiome revealed by metagenomics and culture.</title>
        <authorList>
            <person name="Gilroy R."/>
            <person name="Ravi A."/>
            <person name="Getino M."/>
            <person name="Pursley I."/>
            <person name="Horton D.L."/>
            <person name="Alikhan N.F."/>
            <person name="Baker D."/>
            <person name="Gharbi K."/>
            <person name="Hall N."/>
            <person name="Watson M."/>
            <person name="Adriaenssens E.M."/>
            <person name="Foster-Nyarko E."/>
            <person name="Jarju S."/>
            <person name="Secka A."/>
            <person name="Antonio M."/>
            <person name="Oren A."/>
            <person name="Chaudhuri R.R."/>
            <person name="La Ragione R."/>
            <person name="Hildebrand F."/>
            <person name="Pallen M.J."/>
        </authorList>
    </citation>
    <scope>NUCLEOTIDE SEQUENCE</scope>
    <source>
        <strain evidence="2">ChiSjej5B23-15282</strain>
    </source>
</reference>
<sequence length="47" mass="5765">MEDTNDKISSEKQQEEKKRNNPVFSIKELDIDEDLEELDMRERYQTF</sequence>
<comment type="caution">
    <text evidence="2">The sequence shown here is derived from an EMBL/GenBank/DDBJ whole genome shotgun (WGS) entry which is preliminary data.</text>
</comment>
<evidence type="ECO:0000256" key="1">
    <source>
        <dbReference type="SAM" id="MobiDB-lite"/>
    </source>
</evidence>
<dbReference type="EMBL" id="DXFA01000034">
    <property type="protein sequence ID" value="HIX47783.1"/>
    <property type="molecule type" value="Genomic_DNA"/>
</dbReference>
<proteinExistence type="predicted"/>
<evidence type="ECO:0000313" key="3">
    <source>
        <dbReference type="Proteomes" id="UP000824243"/>
    </source>
</evidence>
<gene>
    <name evidence="2" type="ORF">H9981_01995</name>
</gene>
<name>A0A9D2AS06_9FIRM</name>
<accession>A0A9D2AS06</accession>